<name>A0A1D7W4E5_BREAU</name>
<dbReference type="EMBL" id="CP017150">
    <property type="protein sequence ID" value="AOP53871.1"/>
    <property type="molecule type" value="Genomic_DNA"/>
</dbReference>
<dbReference type="KEGG" id="blin:BLSMQ_2165"/>
<proteinExistence type="predicted"/>
<sequence length="280" mass="30809">MMSDGSYQAEVISGGYLPIDEEASVRANRGYWDNSAEEYLAEHGSFLGASEFMWCPEGIHESDVNLLGDVRRRQILEVGCGAGQCSRWLAEEGAIATGVDVSAGMLEQASRLQREHPLSEDATPPTFLHADARELPFASNSFDVAFSSYGALPFVKDAEVVLSEVARVVRPGGRWAFSTTHPMRWMFPDVPGEAGLTVEYSYFDRTPYVEISSDGQPVYAEHHRTMGDWVNLLVTAGFTIDSVTEPEWPESNQTAWGGWSPLRGSLMPGTVIFSTTLNKD</sequence>
<dbReference type="CDD" id="cd02440">
    <property type="entry name" value="AdoMet_MTases"/>
    <property type="match status" value="1"/>
</dbReference>
<dbReference type="InterPro" id="IPR029063">
    <property type="entry name" value="SAM-dependent_MTases_sf"/>
</dbReference>
<dbReference type="GO" id="GO:0032259">
    <property type="term" value="P:methylation"/>
    <property type="evidence" value="ECO:0007669"/>
    <property type="project" value="UniProtKB-KW"/>
</dbReference>
<keyword evidence="2" id="KW-0808">Transferase</keyword>
<gene>
    <name evidence="2" type="ORF">BLSMQ_2165</name>
</gene>
<keyword evidence="2" id="KW-0489">Methyltransferase</keyword>
<dbReference type="Gene3D" id="3.40.50.150">
    <property type="entry name" value="Vaccinia Virus protein VP39"/>
    <property type="match status" value="1"/>
</dbReference>
<dbReference type="SUPFAM" id="SSF53335">
    <property type="entry name" value="S-adenosyl-L-methionine-dependent methyltransferases"/>
    <property type="match status" value="1"/>
</dbReference>
<dbReference type="PANTHER" id="PTHR43591">
    <property type="entry name" value="METHYLTRANSFERASE"/>
    <property type="match status" value="1"/>
</dbReference>
<dbReference type="PATRIC" id="fig|1703.10.peg.2234"/>
<feature type="domain" description="Methyltransferase type 11" evidence="1">
    <location>
        <begin position="76"/>
        <end position="176"/>
    </location>
</feature>
<organism evidence="2 3">
    <name type="scientific">Brevibacterium aurantiacum</name>
    <dbReference type="NCBI Taxonomy" id="273384"/>
    <lineage>
        <taxon>Bacteria</taxon>
        <taxon>Bacillati</taxon>
        <taxon>Actinomycetota</taxon>
        <taxon>Actinomycetes</taxon>
        <taxon>Micrococcales</taxon>
        <taxon>Brevibacteriaceae</taxon>
        <taxon>Brevibacterium</taxon>
    </lineage>
</organism>
<dbReference type="GO" id="GO:0008757">
    <property type="term" value="F:S-adenosylmethionine-dependent methyltransferase activity"/>
    <property type="evidence" value="ECO:0007669"/>
    <property type="project" value="InterPro"/>
</dbReference>
<dbReference type="eggNOG" id="COG2226">
    <property type="taxonomic scope" value="Bacteria"/>
</dbReference>
<protein>
    <submittedName>
        <fullName evidence="2">SAM-dependent methyltransferase</fullName>
    </submittedName>
</protein>
<accession>A0A1D7W4E5</accession>
<dbReference type="Proteomes" id="UP000094793">
    <property type="component" value="Chromosome"/>
</dbReference>
<evidence type="ECO:0000259" key="1">
    <source>
        <dbReference type="Pfam" id="PF08241"/>
    </source>
</evidence>
<reference evidence="3" key="1">
    <citation type="submission" date="2016-09" db="EMBL/GenBank/DDBJ databases">
        <title>Complete Genome Sequence of Brevibacterium linens SMQ-1335.</title>
        <authorList>
            <person name="de Melo A.G."/>
            <person name="Labrie S.J."/>
            <person name="Dumaresq J."/>
            <person name="Roberts R.J."/>
            <person name="Tremblay D.M."/>
            <person name="Moineau S."/>
        </authorList>
    </citation>
    <scope>NUCLEOTIDE SEQUENCE [LARGE SCALE GENOMIC DNA]</scope>
    <source>
        <strain evidence="3">SMQ-1335</strain>
    </source>
</reference>
<evidence type="ECO:0000313" key="2">
    <source>
        <dbReference type="EMBL" id="AOP53871.1"/>
    </source>
</evidence>
<dbReference type="InterPro" id="IPR013216">
    <property type="entry name" value="Methyltransf_11"/>
</dbReference>
<evidence type="ECO:0000313" key="3">
    <source>
        <dbReference type="Proteomes" id="UP000094793"/>
    </source>
</evidence>
<dbReference type="AlphaFoldDB" id="A0A1D7W4E5"/>
<dbReference type="Pfam" id="PF08241">
    <property type="entry name" value="Methyltransf_11"/>
    <property type="match status" value="1"/>
</dbReference>